<gene>
    <name evidence="2" type="ORF">Vretimale_11128</name>
</gene>
<reference evidence="2" key="1">
    <citation type="journal article" date="2021" name="Proc. Natl. Acad. Sci. U.S.A.">
        <title>Three genomes in the algal genus Volvox reveal the fate of a haploid sex-determining region after a transition to homothallism.</title>
        <authorList>
            <person name="Yamamoto K."/>
            <person name="Hamaji T."/>
            <person name="Kawai-Toyooka H."/>
            <person name="Matsuzaki R."/>
            <person name="Takahashi F."/>
            <person name="Nishimura Y."/>
            <person name="Kawachi M."/>
            <person name="Noguchi H."/>
            <person name="Minakuchi Y."/>
            <person name="Umen J.G."/>
            <person name="Toyoda A."/>
            <person name="Nozaki H."/>
        </authorList>
    </citation>
    <scope>NUCLEOTIDE SEQUENCE</scope>
    <source>
        <strain evidence="2">NIES-3785</strain>
    </source>
</reference>
<proteinExistence type="predicted"/>
<sequence length="814" mass="84754">MLTNRRLLQQQWGGSHVPIMVASVDRAALVHANGAEVVLAWCNDAMLRLADRKPHDEQDSLCVILDSNPRLRSRVRDLLDQMAKGVEVVAHVMECSLTSQEISGSLRNEALSVRIIPFYLEVSSSSETISRDSVRCGWNTLLPTCFRRPARSILKYESFCGLENGITQQPALLLQCQPRSQTFPFQPSFSRPHGPVIPRGLPPFRTANPPLAALGVPDIGEKPPPPPQQPPHDARISFSPLLGGSTYCGNRSTMGAAINRAPSTIATDFGLTRQFTFPSTIGRQLTHLRNSTAGRLLTSFGAANMSLRGAGGGDVDIEGRSLRERRNSLALASVPIAVTIFALPSGAVLHQNAASLEYYGDRTSQALLPTTTQPTVTTTYGTATTNAVAAINNNNGADIAGQVPLRALLETICSDEREFDTKLGGGGDEVGKAAPLASATLTIGTRGPATLRVSRGVGLCSEANDPKALEPQLDADLEVSTDVRQLKVSNSVHLPLPAQKSGVGEAAGEVVGDGGVARHGCPIKDSGVGSCGGPAGDAMIRAGGGSGEGCDWHAGDFGSAVSGGGGGGDAAAVAVAAKRAMAAARTNVSVDCGASVVVVEMDVLRQLFSYDYGKLERMLAALTNEGDVWQGIIRVPETLNKSAHHEGEGGNADDPGRGHGTDADRMRQHEAAAKLGSFPGVETNPDRENGLEDDGGGDGVDGDILGSMGSDFHEAMRAVTEGLRQRLENKQQPGSGAKDSRMTEAADDGCAVGVQRPTAHPSSPVPQASSPAPDGRKEQKQTPLSTITAAVAAVGEIVAAHAAAASAAGSGNDP</sequence>
<comment type="caution">
    <text evidence="2">The sequence shown here is derived from an EMBL/GenBank/DDBJ whole genome shotgun (WGS) entry which is preliminary data.</text>
</comment>
<feature type="region of interest" description="Disordered" evidence="1">
    <location>
        <begin position="725"/>
        <end position="784"/>
    </location>
</feature>
<dbReference type="AlphaFoldDB" id="A0A8J4LS27"/>
<evidence type="ECO:0000313" key="3">
    <source>
        <dbReference type="Proteomes" id="UP000722791"/>
    </source>
</evidence>
<protein>
    <submittedName>
        <fullName evidence="2">Uncharacterized protein</fullName>
    </submittedName>
</protein>
<accession>A0A8J4LS27</accession>
<organism evidence="2 3">
    <name type="scientific">Volvox reticuliferus</name>
    <dbReference type="NCBI Taxonomy" id="1737510"/>
    <lineage>
        <taxon>Eukaryota</taxon>
        <taxon>Viridiplantae</taxon>
        <taxon>Chlorophyta</taxon>
        <taxon>core chlorophytes</taxon>
        <taxon>Chlorophyceae</taxon>
        <taxon>CS clade</taxon>
        <taxon>Chlamydomonadales</taxon>
        <taxon>Volvocaceae</taxon>
        <taxon>Volvox</taxon>
    </lineage>
</organism>
<feature type="region of interest" description="Disordered" evidence="1">
    <location>
        <begin position="642"/>
        <end position="708"/>
    </location>
</feature>
<evidence type="ECO:0000313" key="2">
    <source>
        <dbReference type="EMBL" id="GIM06902.1"/>
    </source>
</evidence>
<feature type="region of interest" description="Disordered" evidence="1">
    <location>
        <begin position="212"/>
        <end position="232"/>
    </location>
</feature>
<feature type="compositionally biased region" description="Low complexity" evidence="1">
    <location>
        <begin position="759"/>
        <end position="773"/>
    </location>
</feature>
<evidence type="ECO:0000256" key="1">
    <source>
        <dbReference type="SAM" id="MobiDB-lite"/>
    </source>
</evidence>
<name>A0A8J4LS27_9CHLO</name>
<dbReference type="Proteomes" id="UP000722791">
    <property type="component" value="Unassembled WGS sequence"/>
</dbReference>
<feature type="non-terminal residue" evidence="2">
    <location>
        <position position="1"/>
    </location>
</feature>
<feature type="compositionally biased region" description="Basic and acidic residues" evidence="1">
    <location>
        <begin position="643"/>
        <end position="672"/>
    </location>
</feature>
<dbReference type="EMBL" id="BNCQ01000022">
    <property type="protein sequence ID" value="GIM06902.1"/>
    <property type="molecule type" value="Genomic_DNA"/>
</dbReference>